<feature type="chain" id="PRO_5003237629" evidence="1">
    <location>
        <begin position="20"/>
        <end position="143"/>
    </location>
</feature>
<gene>
    <name evidence="2" type="ORF">DAPPUDRAFT_105472</name>
</gene>
<dbReference type="InParanoid" id="E9GQX7"/>
<dbReference type="KEGG" id="dpx:DAPPUDRAFT_105472"/>
<proteinExistence type="predicted"/>
<evidence type="ECO:0000313" key="3">
    <source>
        <dbReference type="Proteomes" id="UP000000305"/>
    </source>
</evidence>
<sequence>MIVSFAVVTLLGFCSPASSFAFLPRVSRTDDAVIIDFDGVGYAPSYQGKTLYGQITNPGFVPLPSFNPYYPAMYRQQEETPNGWSYSYEYPNPLTVGDLIKQTPAAAAPTCGAGPVMPARALTSERIAGGVSAKKNAWSFIVS</sequence>
<keyword evidence="3" id="KW-1185">Reference proteome</keyword>
<organism evidence="2 3">
    <name type="scientific">Daphnia pulex</name>
    <name type="common">Water flea</name>
    <dbReference type="NCBI Taxonomy" id="6669"/>
    <lineage>
        <taxon>Eukaryota</taxon>
        <taxon>Metazoa</taxon>
        <taxon>Ecdysozoa</taxon>
        <taxon>Arthropoda</taxon>
        <taxon>Crustacea</taxon>
        <taxon>Branchiopoda</taxon>
        <taxon>Diplostraca</taxon>
        <taxon>Cladocera</taxon>
        <taxon>Anomopoda</taxon>
        <taxon>Daphniidae</taxon>
        <taxon>Daphnia</taxon>
    </lineage>
</organism>
<evidence type="ECO:0000256" key="1">
    <source>
        <dbReference type="SAM" id="SignalP"/>
    </source>
</evidence>
<feature type="signal peptide" evidence="1">
    <location>
        <begin position="1"/>
        <end position="19"/>
    </location>
</feature>
<dbReference type="AlphaFoldDB" id="E9GQX7"/>
<dbReference type="OrthoDB" id="6377054at2759"/>
<evidence type="ECO:0000313" key="2">
    <source>
        <dbReference type="EMBL" id="EFX78192.1"/>
    </source>
</evidence>
<dbReference type="HOGENOM" id="CLU_1808158_0_0_1"/>
<dbReference type="PhylomeDB" id="E9GQX7"/>
<dbReference type="Proteomes" id="UP000000305">
    <property type="component" value="Unassembled WGS sequence"/>
</dbReference>
<keyword evidence="1" id="KW-0732">Signal</keyword>
<reference evidence="2 3" key="1">
    <citation type="journal article" date="2011" name="Science">
        <title>The ecoresponsive genome of Daphnia pulex.</title>
        <authorList>
            <person name="Colbourne J.K."/>
            <person name="Pfrender M.E."/>
            <person name="Gilbert D."/>
            <person name="Thomas W.K."/>
            <person name="Tucker A."/>
            <person name="Oakley T.H."/>
            <person name="Tokishita S."/>
            <person name="Aerts A."/>
            <person name="Arnold G.J."/>
            <person name="Basu M.K."/>
            <person name="Bauer D.J."/>
            <person name="Caceres C.E."/>
            <person name="Carmel L."/>
            <person name="Casola C."/>
            <person name="Choi J.H."/>
            <person name="Detter J.C."/>
            <person name="Dong Q."/>
            <person name="Dusheyko S."/>
            <person name="Eads B.D."/>
            <person name="Frohlich T."/>
            <person name="Geiler-Samerotte K.A."/>
            <person name="Gerlach D."/>
            <person name="Hatcher P."/>
            <person name="Jogdeo S."/>
            <person name="Krijgsveld J."/>
            <person name="Kriventseva E.V."/>
            <person name="Kultz D."/>
            <person name="Laforsch C."/>
            <person name="Lindquist E."/>
            <person name="Lopez J."/>
            <person name="Manak J.R."/>
            <person name="Muller J."/>
            <person name="Pangilinan J."/>
            <person name="Patwardhan R.P."/>
            <person name="Pitluck S."/>
            <person name="Pritham E.J."/>
            <person name="Rechtsteiner A."/>
            <person name="Rho M."/>
            <person name="Rogozin I.B."/>
            <person name="Sakarya O."/>
            <person name="Salamov A."/>
            <person name="Schaack S."/>
            <person name="Shapiro H."/>
            <person name="Shiga Y."/>
            <person name="Skalitzky C."/>
            <person name="Smith Z."/>
            <person name="Souvorov A."/>
            <person name="Sung W."/>
            <person name="Tang Z."/>
            <person name="Tsuchiya D."/>
            <person name="Tu H."/>
            <person name="Vos H."/>
            <person name="Wang M."/>
            <person name="Wolf Y.I."/>
            <person name="Yamagata H."/>
            <person name="Yamada T."/>
            <person name="Ye Y."/>
            <person name="Shaw J.R."/>
            <person name="Andrews J."/>
            <person name="Crease T.J."/>
            <person name="Tang H."/>
            <person name="Lucas S.M."/>
            <person name="Robertson H.M."/>
            <person name="Bork P."/>
            <person name="Koonin E.V."/>
            <person name="Zdobnov E.M."/>
            <person name="Grigoriev I.V."/>
            <person name="Lynch M."/>
            <person name="Boore J.L."/>
        </authorList>
    </citation>
    <scope>NUCLEOTIDE SEQUENCE [LARGE SCALE GENOMIC DNA]</scope>
</reference>
<dbReference type="EMBL" id="GL732558">
    <property type="protein sequence ID" value="EFX78192.1"/>
    <property type="molecule type" value="Genomic_DNA"/>
</dbReference>
<accession>E9GQX7</accession>
<protein>
    <submittedName>
        <fullName evidence="2">Uncharacterized protein</fullName>
    </submittedName>
</protein>
<name>E9GQX7_DAPPU</name>